<evidence type="ECO:0000256" key="1">
    <source>
        <dbReference type="ARBA" id="ARBA00010518"/>
    </source>
</evidence>
<gene>
    <name evidence="10" type="ORF">CXK92_19475</name>
</gene>
<feature type="domain" description="L-asparaginase N-terminal" evidence="8">
    <location>
        <begin position="7"/>
        <end position="188"/>
    </location>
</feature>
<comment type="similarity">
    <text evidence="1">Belongs to the asparaginase 1 family.</text>
</comment>
<evidence type="ECO:0000256" key="5">
    <source>
        <dbReference type="PIRSR" id="PIRSR001220-2"/>
    </source>
</evidence>
<dbReference type="InterPro" id="IPR006034">
    <property type="entry name" value="Asparaginase/glutaminase-like"/>
</dbReference>
<dbReference type="OrthoDB" id="9788068at2"/>
<feature type="domain" description="Asparaginase/glutaminase C-terminal" evidence="9">
    <location>
        <begin position="201"/>
        <end position="317"/>
    </location>
</feature>
<dbReference type="SUPFAM" id="SSF53774">
    <property type="entry name" value="Glutaminase/Asparaginase"/>
    <property type="match status" value="1"/>
</dbReference>
<dbReference type="Pfam" id="PF00710">
    <property type="entry name" value="Asparaginase"/>
    <property type="match status" value="1"/>
</dbReference>
<dbReference type="InterPro" id="IPR027473">
    <property type="entry name" value="L-asparaginase_C"/>
</dbReference>
<feature type="binding site" evidence="5">
    <location>
        <begin position="94"/>
        <end position="95"/>
    </location>
    <ligand>
        <name>substrate</name>
    </ligand>
</feature>
<evidence type="ECO:0000256" key="3">
    <source>
        <dbReference type="ARBA" id="ARBA00022801"/>
    </source>
</evidence>
<comment type="caution">
    <text evidence="10">The sequence shown here is derived from an EMBL/GenBank/DDBJ whole genome shotgun (WGS) entry which is preliminary data.</text>
</comment>
<dbReference type="InterPro" id="IPR040919">
    <property type="entry name" value="Asparaginase_C"/>
</dbReference>
<dbReference type="GO" id="GO:0004067">
    <property type="term" value="F:asparaginase activity"/>
    <property type="evidence" value="ECO:0007669"/>
    <property type="project" value="UniProtKB-UniRule"/>
</dbReference>
<dbReference type="PROSITE" id="PS00144">
    <property type="entry name" value="ASN_GLN_ASE_1"/>
    <property type="match status" value="1"/>
</dbReference>
<dbReference type="PROSITE" id="PS51732">
    <property type="entry name" value="ASN_GLN_ASE_3"/>
    <property type="match status" value="1"/>
</dbReference>
<evidence type="ECO:0000256" key="7">
    <source>
        <dbReference type="PROSITE-ProRule" id="PRU10100"/>
    </source>
</evidence>
<feature type="active site" description="O-isoaspartyl threonine intermediate" evidence="4">
    <location>
        <position position="16"/>
    </location>
</feature>
<dbReference type="RefSeq" id="WP_102826666.1">
    <property type="nucleotide sequence ID" value="NZ_CP139348.1"/>
</dbReference>
<dbReference type="PIRSF" id="PIRSF001220">
    <property type="entry name" value="L-ASNase_gatD"/>
    <property type="match status" value="1"/>
</dbReference>
<feature type="active site" evidence="7">
    <location>
        <position position="94"/>
    </location>
</feature>
<dbReference type="InterPro" id="IPR041725">
    <property type="entry name" value="L-asparaginase_I"/>
</dbReference>
<dbReference type="GO" id="GO:0005829">
    <property type="term" value="C:cytosol"/>
    <property type="evidence" value="ECO:0007669"/>
    <property type="project" value="TreeGrafter"/>
</dbReference>
<dbReference type="Gene3D" id="3.40.50.1170">
    <property type="entry name" value="L-asparaginase, N-terminal domain"/>
    <property type="match status" value="1"/>
</dbReference>
<dbReference type="InterPro" id="IPR027474">
    <property type="entry name" value="L-asparaginase_N"/>
</dbReference>
<keyword evidence="3" id="KW-0378">Hydrolase</keyword>
<feature type="binding site" evidence="5">
    <location>
        <position position="61"/>
    </location>
    <ligand>
        <name>substrate</name>
    </ligand>
</feature>
<evidence type="ECO:0000259" key="9">
    <source>
        <dbReference type="Pfam" id="PF17763"/>
    </source>
</evidence>
<dbReference type="InterPro" id="IPR037152">
    <property type="entry name" value="L-asparaginase_N_sf"/>
</dbReference>
<dbReference type="CDD" id="cd08963">
    <property type="entry name" value="L-asparaginase_I"/>
    <property type="match status" value="1"/>
</dbReference>
<name>A0A2N8RXK2_STUST</name>
<organism evidence="10 11">
    <name type="scientific">Stutzerimonas stutzeri</name>
    <name type="common">Pseudomonas stutzeri</name>
    <dbReference type="NCBI Taxonomy" id="316"/>
    <lineage>
        <taxon>Bacteria</taxon>
        <taxon>Pseudomonadati</taxon>
        <taxon>Pseudomonadota</taxon>
        <taxon>Gammaproteobacteria</taxon>
        <taxon>Pseudomonadales</taxon>
        <taxon>Pseudomonadaceae</taxon>
        <taxon>Stutzerimonas</taxon>
    </lineage>
</organism>
<evidence type="ECO:0000313" key="11">
    <source>
        <dbReference type="Proteomes" id="UP000235925"/>
    </source>
</evidence>
<dbReference type="AlphaFoldDB" id="A0A2N8RXK2"/>
<dbReference type="SMART" id="SM00870">
    <property type="entry name" value="Asparaginase"/>
    <property type="match status" value="1"/>
</dbReference>
<dbReference type="PIRSF" id="PIRSF500176">
    <property type="entry name" value="L_ASNase"/>
    <property type="match status" value="1"/>
</dbReference>
<evidence type="ECO:0000256" key="4">
    <source>
        <dbReference type="PIRSR" id="PIRSR001220-1"/>
    </source>
</evidence>
<evidence type="ECO:0000313" key="10">
    <source>
        <dbReference type="EMBL" id="PNF79093.1"/>
    </source>
</evidence>
<dbReference type="Pfam" id="PF17763">
    <property type="entry name" value="Asparaginase_C"/>
    <property type="match status" value="1"/>
</dbReference>
<accession>A0A2N8RXK2</accession>
<evidence type="ECO:0000259" key="8">
    <source>
        <dbReference type="Pfam" id="PF00710"/>
    </source>
</evidence>
<protein>
    <recommendedName>
        <fullName evidence="2">asparaginase</fullName>
        <ecNumber evidence="2">3.5.1.1</ecNumber>
    </recommendedName>
</protein>
<dbReference type="SFLD" id="SFLDS00057">
    <property type="entry name" value="Glutaminase/Asparaginase"/>
    <property type="match status" value="1"/>
</dbReference>
<dbReference type="EMBL" id="POUN01000006">
    <property type="protein sequence ID" value="PNF79093.1"/>
    <property type="molecule type" value="Genomic_DNA"/>
</dbReference>
<dbReference type="InterPro" id="IPR036152">
    <property type="entry name" value="Asp/glu_Ase-like_sf"/>
</dbReference>
<proteinExistence type="inferred from homology"/>
<dbReference type="FunFam" id="3.40.50.40:FF:000001">
    <property type="entry name" value="L-asparaginase 1"/>
    <property type="match status" value="1"/>
</dbReference>
<dbReference type="InterPro" id="IPR027475">
    <property type="entry name" value="Asparaginase/glutaminase_AS2"/>
</dbReference>
<evidence type="ECO:0000256" key="6">
    <source>
        <dbReference type="PROSITE-ProRule" id="PRU10099"/>
    </source>
</evidence>
<reference evidence="10 11" key="1">
    <citation type="submission" date="2018-01" db="EMBL/GenBank/DDBJ databases">
        <title>Denitrification phenotypes of diverse strains of Pseudomonas stutzeri.</title>
        <authorList>
            <person name="Milligan D.A."/>
            <person name="Bergaust L."/>
            <person name="Bakken L.R."/>
            <person name="Frostegard A."/>
        </authorList>
    </citation>
    <scope>NUCLEOTIDE SEQUENCE [LARGE SCALE GENOMIC DNA]</scope>
    <source>
        <strain evidence="10 11">KC</strain>
    </source>
</reference>
<dbReference type="PRINTS" id="PR00139">
    <property type="entry name" value="ASNGLNASE"/>
</dbReference>
<dbReference type="Gene3D" id="3.40.50.40">
    <property type="match status" value="1"/>
</dbReference>
<dbReference type="PANTHER" id="PTHR11707">
    <property type="entry name" value="L-ASPARAGINASE"/>
    <property type="match status" value="1"/>
</dbReference>
<evidence type="ECO:0000256" key="2">
    <source>
        <dbReference type="ARBA" id="ARBA00012920"/>
    </source>
</evidence>
<dbReference type="GO" id="GO:0009066">
    <property type="term" value="P:aspartate family amino acid metabolic process"/>
    <property type="evidence" value="ECO:0007669"/>
    <property type="project" value="UniProtKB-ARBA"/>
</dbReference>
<dbReference type="Proteomes" id="UP000235925">
    <property type="component" value="Unassembled WGS sequence"/>
</dbReference>
<dbReference type="PROSITE" id="PS00917">
    <property type="entry name" value="ASN_GLN_ASE_2"/>
    <property type="match status" value="1"/>
</dbReference>
<dbReference type="PANTHER" id="PTHR11707:SF28">
    <property type="entry name" value="60 KDA LYSOPHOSPHOLIPASE"/>
    <property type="match status" value="1"/>
</dbReference>
<sequence length="327" mass="34298">MNPPIERLLVLYTGGTIGMQQSAAGLMPASGFEARMRAQQACEPGPLPEWSFQELQPLLDSADMQPVHWLQMATTIRDAVAQGRCDAVLLLHGTDTLAYSAAALSFLLLDLPEPVLLTGAMLPAGSEGSDAWPNLFGALRALQAGRVQGVRLFFNDVLLHGARVSKLRSDAFDAFAEAPRQRLAAATSERPPVLLPQHPAHVVVLPLYPGVGAAQIRALVASGAQALLLECYGSGTGPAGDLDFVDALRSAHGQGVVLAAISQCPGGHVDFGIYATGSGLRDAGLISGGGMTREAALGKLFALLSAGLDQAQVEHWFCRDLCGEMAD</sequence>
<feature type="active site" evidence="6">
    <location>
        <position position="16"/>
    </location>
</feature>
<dbReference type="EC" id="3.5.1.1" evidence="2"/>
<dbReference type="InterPro" id="IPR020827">
    <property type="entry name" value="Asparaginase/glutaminase_AS1"/>
</dbReference>